<evidence type="ECO:0000313" key="4">
    <source>
        <dbReference type="EMBL" id="PQO33464.1"/>
    </source>
</evidence>
<dbReference type="AlphaFoldDB" id="A0A2S8FNN8"/>
<dbReference type="SUPFAM" id="SSF53474">
    <property type="entry name" value="alpha/beta-Hydrolases"/>
    <property type="match status" value="1"/>
</dbReference>
<dbReference type="Pfam" id="PF20434">
    <property type="entry name" value="BD-FAE"/>
    <property type="match status" value="1"/>
</dbReference>
<dbReference type="InterPro" id="IPR049492">
    <property type="entry name" value="BD-FAE-like_dom"/>
</dbReference>
<keyword evidence="1 4" id="KW-0378">Hydrolase</keyword>
<dbReference type="OrthoDB" id="9794725at2"/>
<dbReference type="PANTHER" id="PTHR48081">
    <property type="entry name" value="AB HYDROLASE SUPERFAMILY PROTEIN C4A8.06C"/>
    <property type="match status" value="1"/>
</dbReference>
<sequence length="296" mass="31881">MLKNLALCCLVLLLSCTAVWAGEGKKGPLWKDGAPGANGTEEKDIPTLTVFLPASEINTGCAIVVCPGGGYGGLATSHEGFDIANFWNERGVAAFMLEYRHAGRGYKHPIPLQDAQRAIRTVRARAEEYGVDPNRVGIQGFSAGGHLASSAITHFDAGNPEATDPIDRVSSRPDFAILCYPVIAFDQPYTHKGSQNNLLGKDADKELVQSMSSELQVTSDTPPTFLFHTTEDTAVPPANSVVFYMALIKNKVPAEMHVFEKGRHGLGLAKSTPGTGEWGNLAYLWLKNRGLLDAKK</sequence>
<name>A0A2S8FNN8_9BACT</name>
<feature type="domain" description="BD-FAE-like" evidence="3">
    <location>
        <begin position="49"/>
        <end position="247"/>
    </location>
</feature>
<evidence type="ECO:0000259" key="3">
    <source>
        <dbReference type="Pfam" id="PF20434"/>
    </source>
</evidence>
<accession>A0A2S8FNN8</accession>
<keyword evidence="2" id="KW-0732">Signal</keyword>
<comment type="caution">
    <text evidence="4">The sequence shown here is derived from an EMBL/GenBank/DDBJ whole genome shotgun (WGS) entry which is preliminary data.</text>
</comment>
<evidence type="ECO:0000256" key="2">
    <source>
        <dbReference type="SAM" id="SignalP"/>
    </source>
</evidence>
<organism evidence="4 5">
    <name type="scientific">Blastopirellula marina</name>
    <dbReference type="NCBI Taxonomy" id="124"/>
    <lineage>
        <taxon>Bacteria</taxon>
        <taxon>Pseudomonadati</taxon>
        <taxon>Planctomycetota</taxon>
        <taxon>Planctomycetia</taxon>
        <taxon>Pirellulales</taxon>
        <taxon>Pirellulaceae</taxon>
        <taxon>Blastopirellula</taxon>
    </lineage>
</organism>
<dbReference type="InterPro" id="IPR050300">
    <property type="entry name" value="GDXG_lipolytic_enzyme"/>
</dbReference>
<dbReference type="RefSeq" id="WP_105353243.1">
    <property type="nucleotide sequence ID" value="NZ_PUIA01000035.1"/>
</dbReference>
<dbReference type="Gene3D" id="3.40.50.1820">
    <property type="entry name" value="alpha/beta hydrolase"/>
    <property type="match status" value="1"/>
</dbReference>
<evidence type="ECO:0000313" key="5">
    <source>
        <dbReference type="Proteomes" id="UP000240009"/>
    </source>
</evidence>
<feature type="signal peptide" evidence="2">
    <location>
        <begin position="1"/>
        <end position="21"/>
    </location>
</feature>
<dbReference type="GO" id="GO:0016787">
    <property type="term" value="F:hydrolase activity"/>
    <property type="evidence" value="ECO:0007669"/>
    <property type="project" value="UniProtKB-KW"/>
</dbReference>
<dbReference type="InterPro" id="IPR029058">
    <property type="entry name" value="AB_hydrolase_fold"/>
</dbReference>
<dbReference type="PROSITE" id="PS51257">
    <property type="entry name" value="PROKAR_LIPOPROTEIN"/>
    <property type="match status" value="1"/>
</dbReference>
<gene>
    <name evidence="4" type="ORF">C5Y96_11530</name>
</gene>
<dbReference type="EMBL" id="PUIA01000035">
    <property type="protein sequence ID" value="PQO33464.1"/>
    <property type="molecule type" value="Genomic_DNA"/>
</dbReference>
<dbReference type="PANTHER" id="PTHR48081:SF6">
    <property type="entry name" value="PEPTIDASE S9 PROLYL OLIGOPEPTIDASE CATALYTIC DOMAIN-CONTAINING PROTEIN"/>
    <property type="match status" value="1"/>
</dbReference>
<proteinExistence type="predicted"/>
<reference evidence="4 5" key="1">
    <citation type="submission" date="2018-02" db="EMBL/GenBank/DDBJ databases">
        <title>Comparative genomes isolates from brazilian mangrove.</title>
        <authorList>
            <person name="Araujo J.E."/>
            <person name="Taketani R.G."/>
            <person name="Silva M.C.P."/>
            <person name="Loureco M.V."/>
            <person name="Andreote F.D."/>
        </authorList>
    </citation>
    <scope>NUCLEOTIDE SEQUENCE [LARGE SCALE GENOMIC DNA]</scope>
    <source>
        <strain evidence="4 5">HEX-2 MGV</strain>
    </source>
</reference>
<evidence type="ECO:0000256" key="1">
    <source>
        <dbReference type="ARBA" id="ARBA00022801"/>
    </source>
</evidence>
<feature type="chain" id="PRO_5015728151" evidence="2">
    <location>
        <begin position="22"/>
        <end position="296"/>
    </location>
</feature>
<dbReference type="Proteomes" id="UP000240009">
    <property type="component" value="Unassembled WGS sequence"/>
</dbReference>
<protein>
    <submittedName>
        <fullName evidence="4">Alpha/beta hydrolase</fullName>
    </submittedName>
</protein>